<dbReference type="EMBL" id="LR798231">
    <property type="protein sequence ID" value="CAB5208931.1"/>
    <property type="molecule type" value="Genomic_DNA"/>
</dbReference>
<gene>
    <name evidence="2" type="ORF">UFOVP181_252</name>
    <name evidence="1" type="ORF">UFOVP57_387</name>
</gene>
<dbReference type="EMBL" id="LR796187">
    <property type="protein sequence ID" value="CAB4125986.1"/>
    <property type="molecule type" value="Genomic_DNA"/>
</dbReference>
<evidence type="ECO:0000313" key="1">
    <source>
        <dbReference type="EMBL" id="CAB4125986.1"/>
    </source>
</evidence>
<organism evidence="1">
    <name type="scientific">uncultured Caudovirales phage</name>
    <dbReference type="NCBI Taxonomy" id="2100421"/>
    <lineage>
        <taxon>Viruses</taxon>
        <taxon>Duplodnaviria</taxon>
        <taxon>Heunggongvirae</taxon>
        <taxon>Uroviricota</taxon>
        <taxon>Caudoviricetes</taxon>
        <taxon>Peduoviridae</taxon>
        <taxon>Maltschvirus</taxon>
        <taxon>Maltschvirus maltsch</taxon>
    </lineage>
</organism>
<proteinExistence type="predicted"/>
<protein>
    <submittedName>
        <fullName evidence="1">Uncharacterized protein</fullName>
    </submittedName>
</protein>
<accession>A0A6J5KYB3</accession>
<sequence length="63" mass="7019">MRNLKLVDLVVALHEIAVEVHTETGNTVLSEDIHLCADRLHELSIQDSKNSITAKDIITKAKQ</sequence>
<reference evidence="1" key="1">
    <citation type="submission" date="2020-04" db="EMBL/GenBank/DDBJ databases">
        <authorList>
            <person name="Chiriac C."/>
            <person name="Salcher M."/>
            <person name="Ghai R."/>
            <person name="Kavagutti S V."/>
        </authorList>
    </citation>
    <scope>NUCLEOTIDE SEQUENCE</scope>
</reference>
<evidence type="ECO:0000313" key="2">
    <source>
        <dbReference type="EMBL" id="CAB5208931.1"/>
    </source>
</evidence>
<name>A0A6J5KYB3_9CAUD</name>